<dbReference type="EMBL" id="PUIO01000015">
    <property type="protein sequence ID" value="PQP24156.1"/>
    <property type="molecule type" value="Genomic_DNA"/>
</dbReference>
<evidence type="ECO:0000313" key="2">
    <source>
        <dbReference type="EMBL" id="PQP24156.1"/>
    </source>
</evidence>
<name>A0A2S8JAS8_RHOOP</name>
<reference evidence="3" key="1">
    <citation type="submission" date="2018-02" db="EMBL/GenBank/DDBJ databases">
        <title>Draft genome sequencing of Rhodococcus opacus KU647198.</title>
        <authorList>
            <person name="Zheng B.-X."/>
        </authorList>
    </citation>
    <scope>NUCLEOTIDE SEQUENCE [LARGE SCALE GENOMIC DNA]</scope>
    <source>
        <strain evidence="3">04-OD7</strain>
    </source>
</reference>
<dbReference type="RefSeq" id="WP_105415302.1">
    <property type="nucleotide sequence ID" value="NZ_PUIO01000015.1"/>
</dbReference>
<comment type="caution">
    <text evidence="2">The sequence shown here is derived from an EMBL/GenBank/DDBJ whole genome shotgun (WGS) entry which is preliminary data.</text>
</comment>
<evidence type="ECO:0000256" key="1">
    <source>
        <dbReference type="SAM" id="MobiDB-lite"/>
    </source>
</evidence>
<organism evidence="2 3">
    <name type="scientific">Rhodococcus opacus</name>
    <name type="common">Nocardia opaca</name>
    <dbReference type="NCBI Taxonomy" id="37919"/>
    <lineage>
        <taxon>Bacteria</taxon>
        <taxon>Bacillati</taxon>
        <taxon>Actinomycetota</taxon>
        <taxon>Actinomycetes</taxon>
        <taxon>Mycobacteriales</taxon>
        <taxon>Nocardiaceae</taxon>
        <taxon>Rhodococcus</taxon>
    </lineage>
</organism>
<accession>A0A2S8JAS8</accession>
<gene>
    <name evidence="2" type="ORF">C5613_14850</name>
</gene>
<evidence type="ECO:0000313" key="3">
    <source>
        <dbReference type="Proteomes" id="UP000239290"/>
    </source>
</evidence>
<feature type="region of interest" description="Disordered" evidence="1">
    <location>
        <begin position="103"/>
        <end position="192"/>
    </location>
</feature>
<dbReference type="InterPro" id="IPR057369">
    <property type="entry name" value="VG15"/>
</dbReference>
<sequence>MASEEDVEGFRASTAALVILAQQHLAEFFGGVDLSSPAAPQLITDFYVPFTQEYGRAAASLGADYFDTLRSQSSARGAFEAIVADPISSDHVANIVKKETAIPLKEQQSASPTHTPTTREPAQAASRVTEQSRATVTDSGAAQSSAEPRSRVTVTDTGSGTTRSGGSNVQVTDAGKNPARSPRSRVTVNDASPKRLNDEAQRLIMRPARETIVRSVAKDPAKAKWARIPSGPTTCAFCLVMASRGAVYRTEKTAGGGDEMNRYHLLCDCTATPFWRGDPYPESYNPDALYALYTKARKASGSANLTVGEGSTSILSTLRKQQGIR</sequence>
<feature type="compositionally biased region" description="Polar residues" evidence="1">
    <location>
        <begin position="106"/>
        <end position="147"/>
    </location>
</feature>
<proteinExistence type="predicted"/>
<feature type="compositionally biased region" description="Low complexity" evidence="1">
    <location>
        <begin position="151"/>
        <end position="167"/>
    </location>
</feature>
<dbReference type="Pfam" id="PF25310">
    <property type="entry name" value="VG15"/>
    <property type="match status" value="2"/>
</dbReference>
<evidence type="ECO:0008006" key="4">
    <source>
        <dbReference type="Google" id="ProtNLM"/>
    </source>
</evidence>
<protein>
    <recommendedName>
        <fullName evidence="4">Capsid maturation protease</fullName>
    </recommendedName>
</protein>
<dbReference type="Proteomes" id="UP000239290">
    <property type="component" value="Unassembled WGS sequence"/>
</dbReference>
<dbReference type="AlphaFoldDB" id="A0A2S8JAS8"/>